<protein>
    <submittedName>
        <fullName evidence="1">Uncharacterized protein</fullName>
    </submittedName>
</protein>
<proteinExistence type="predicted"/>
<evidence type="ECO:0000313" key="1">
    <source>
        <dbReference type="EMBL" id="HJA02080.1"/>
    </source>
</evidence>
<evidence type="ECO:0000313" key="2">
    <source>
        <dbReference type="Proteomes" id="UP000824221"/>
    </source>
</evidence>
<organism evidence="1 2">
    <name type="scientific">Candidatus Gallimonas gallistercoris</name>
    <dbReference type="NCBI Taxonomy" id="2838602"/>
    <lineage>
        <taxon>Bacteria</taxon>
        <taxon>Bacillati</taxon>
        <taxon>Bacillota</taxon>
        <taxon>Clostridia</taxon>
        <taxon>Candidatus Gallimonas</taxon>
    </lineage>
</organism>
<dbReference type="EMBL" id="DXAJ01000030">
    <property type="protein sequence ID" value="HJA02080.1"/>
    <property type="molecule type" value="Genomic_DNA"/>
</dbReference>
<dbReference type="Proteomes" id="UP000824221">
    <property type="component" value="Unassembled WGS sequence"/>
</dbReference>
<reference evidence="1" key="1">
    <citation type="journal article" date="2021" name="PeerJ">
        <title>Extensive microbial diversity within the chicken gut microbiome revealed by metagenomics and culture.</title>
        <authorList>
            <person name="Gilroy R."/>
            <person name="Ravi A."/>
            <person name="Getino M."/>
            <person name="Pursley I."/>
            <person name="Horton D.L."/>
            <person name="Alikhan N.F."/>
            <person name="Baker D."/>
            <person name="Gharbi K."/>
            <person name="Hall N."/>
            <person name="Watson M."/>
            <person name="Adriaenssens E.M."/>
            <person name="Foster-Nyarko E."/>
            <person name="Jarju S."/>
            <person name="Secka A."/>
            <person name="Antonio M."/>
            <person name="Oren A."/>
            <person name="Chaudhuri R.R."/>
            <person name="La Ragione R."/>
            <person name="Hildebrand F."/>
            <person name="Pallen M.J."/>
        </authorList>
    </citation>
    <scope>NUCLEOTIDE SEQUENCE</scope>
    <source>
        <strain evidence="1">CHK156-179</strain>
    </source>
</reference>
<dbReference type="AlphaFoldDB" id="A0A9D2H205"/>
<reference evidence="1" key="2">
    <citation type="submission" date="2021-04" db="EMBL/GenBank/DDBJ databases">
        <authorList>
            <person name="Gilroy R."/>
        </authorList>
    </citation>
    <scope>NUCLEOTIDE SEQUENCE</scope>
    <source>
        <strain evidence="1">CHK156-179</strain>
    </source>
</reference>
<comment type="caution">
    <text evidence="1">The sequence shown here is derived from an EMBL/GenBank/DDBJ whole genome shotgun (WGS) entry which is preliminary data.</text>
</comment>
<name>A0A9D2H205_9FIRM</name>
<gene>
    <name evidence="1" type="ORF">H9797_01695</name>
</gene>
<sequence>MMEPQKQVVTEKEFKEEVFAMLKACFEAEVALDEATDRMTVTLESGDTFAVTVEKLR</sequence>
<accession>A0A9D2H205</accession>